<comment type="caution">
    <text evidence="1">The sequence shown here is derived from an EMBL/GenBank/DDBJ whole genome shotgun (WGS) entry which is preliminary data.</text>
</comment>
<sequence length="114" mass="13343">FASTSLLRNLRNVEVDHGLGLASDHWPITYQLDLACDRVTLNRFNRSKMNLEQFLDVLRHELDTPIPPVNDQRDLDKLAELLCRVLRVALEDSTPRCRPCSYSKRWWRPELDAL</sequence>
<evidence type="ECO:0000313" key="2">
    <source>
        <dbReference type="Proteomes" id="UP001215598"/>
    </source>
</evidence>
<feature type="non-terminal residue" evidence="1">
    <location>
        <position position="114"/>
    </location>
</feature>
<dbReference type="Proteomes" id="UP001215598">
    <property type="component" value="Unassembled WGS sequence"/>
</dbReference>
<name>A0AAD7HWS9_9AGAR</name>
<accession>A0AAD7HWS9</accession>
<protein>
    <submittedName>
        <fullName evidence="1">Uncharacterized protein</fullName>
    </submittedName>
</protein>
<dbReference type="EMBL" id="JARKIB010000161">
    <property type="protein sequence ID" value="KAJ7730188.1"/>
    <property type="molecule type" value="Genomic_DNA"/>
</dbReference>
<gene>
    <name evidence="1" type="ORF">B0H16DRAFT_1237259</name>
</gene>
<dbReference type="AlphaFoldDB" id="A0AAD7HWS9"/>
<feature type="non-terminal residue" evidence="1">
    <location>
        <position position="1"/>
    </location>
</feature>
<proteinExistence type="predicted"/>
<keyword evidence="2" id="KW-1185">Reference proteome</keyword>
<evidence type="ECO:0000313" key="1">
    <source>
        <dbReference type="EMBL" id="KAJ7730188.1"/>
    </source>
</evidence>
<reference evidence="1" key="1">
    <citation type="submission" date="2023-03" db="EMBL/GenBank/DDBJ databases">
        <title>Massive genome expansion in bonnet fungi (Mycena s.s.) driven by repeated elements and novel gene families across ecological guilds.</title>
        <authorList>
            <consortium name="Lawrence Berkeley National Laboratory"/>
            <person name="Harder C.B."/>
            <person name="Miyauchi S."/>
            <person name="Viragh M."/>
            <person name="Kuo A."/>
            <person name="Thoen E."/>
            <person name="Andreopoulos B."/>
            <person name="Lu D."/>
            <person name="Skrede I."/>
            <person name="Drula E."/>
            <person name="Henrissat B."/>
            <person name="Morin E."/>
            <person name="Kohler A."/>
            <person name="Barry K."/>
            <person name="LaButti K."/>
            <person name="Morin E."/>
            <person name="Salamov A."/>
            <person name="Lipzen A."/>
            <person name="Mereny Z."/>
            <person name="Hegedus B."/>
            <person name="Baldrian P."/>
            <person name="Stursova M."/>
            <person name="Weitz H."/>
            <person name="Taylor A."/>
            <person name="Grigoriev I.V."/>
            <person name="Nagy L.G."/>
            <person name="Martin F."/>
            <person name="Kauserud H."/>
        </authorList>
    </citation>
    <scope>NUCLEOTIDE SEQUENCE</scope>
    <source>
        <strain evidence="1">CBHHK182m</strain>
    </source>
</reference>
<organism evidence="1 2">
    <name type="scientific">Mycena metata</name>
    <dbReference type="NCBI Taxonomy" id="1033252"/>
    <lineage>
        <taxon>Eukaryota</taxon>
        <taxon>Fungi</taxon>
        <taxon>Dikarya</taxon>
        <taxon>Basidiomycota</taxon>
        <taxon>Agaricomycotina</taxon>
        <taxon>Agaricomycetes</taxon>
        <taxon>Agaricomycetidae</taxon>
        <taxon>Agaricales</taxon>
        <taxon>Marasmiineae</taxon>
        <taxon>Mycenaceae</taxon>
        <taxon>Mycena</taxon>
    </lineage>
</organism>